<dbReference type="HAMAP" id="MF_00051">
    <property type="entry name" value="SHMT"/>
    <property type="match status" value="1"/>
</dbReference>
<dbReference type="SUPFAM" id="SSF53383">
    <property type="entry name" value="PLP-dependent transferases"/>
    <property type="match status" value="1"/>
</dbReference>
<evidence type="ECO:0000256" key="6">
    <source>
        <dbReference type="ARBA" id="ARBA00022679"/>
    </source>
</evidence>
<dbReference type="GO" id="GO:0030170">
    <property type="term" value="F:pyridoxal phosphate binding"/>
    <property type="evidence" value="ECO:0007669"/>
    <property type="project" value="InterPro"/>
</dbReference>
<dbReference type="InterPro" id="IPR015421">
    <property type="entry name" value="PyrdxlP-dep_Trfase_major"/>
</dbReference>
<keyword evidence="12" id="KW-1185">Reference proteome</keyword>
<dbReference type="Proteomes" id="UP001162480">
    <property type="component" value="Chromosome 2"/>
</dbReference>
<dbReference type="FunFam" id="3.40.640.10:FF:000050">
    <property type="entry name" value="Serine hydroxymethyltransferase"/>
    <property type="match status" value="1"/>
</dbReference>
<keyword evidence="7 8" id="KW-0663">Pyridoxal phosphate</keyword>
<dbReference type="Gene3D" id="3.90.1150.10">
    <property type="entry name" value="Aspartate Aminotransferase, domain 1"/>
    <property type="match status" value="1"/>
</dbReference>
<proteinExistence type="inferred from homology"/>
<evidence type="ECO:0000256" key="2">
    <source>
        <dbReference type="ARBA" id="ARBA00002224"/>
    </source>
</evidence>
<dbReference type="InterPro" id="IPR039429">
    <property type="entry name" value="SHMT-like_dom"/>
</dbReference>
<evidence type="ECO:0000256" key="9">
    <source>
        <dbReference type="RuleBase" id="RU000585"/>
    </source>
</evidence>
<comment type="catalytic activity">
    <reaction evidence="9">
        <text>(6R)-5,10-methylene-5,6,7,8-tetrahydrofolate + glycine + H2O = (6S)-5,6,7,8-tetrahydrofolate + L-serine</text>
        <dbReference type="Rhea" id="RHEA:15481"/>
        <dbReference type="ChEBI" id="CHEBI:15377"/>
        <dbReference type="ChEBI" id="CHEBI:15636"/>
        <dbReference type="ChEBI" id="CHEBI:33384"/>
        <dbReference type="ChEBI" id="CHEBI:57305"/>
        <dbReference type="ChEBI" id="CHEBI:57453"/>
        <dbReference type="EC" id="2.1.2.1"/>
    </reaction>
</comment>
<evidence type="ECO:0000256" key="5">
    <source>
        <dbReference type="ARBA" id="ARBA00022563"/>
    </source>
</evidence>
<dbReference type="InterPro" id="IPR015424">
    <property type="entry name" value="PyrdxlP-dep_Trfase"/>
</dbReference>
<evidence type="ECO:0000256" key="7">
    <source>
        <dbReference type="ARBA" id="ARBA00022898"/>
    </source>
</evidence>
<protein>
    <recommendedName>
        <fullName evidence="9">Serine hydroxymethyltransferase</fullName>
        <ecNumber evidence="9">2.1.2.1</ecNumber>
    </recommendedName>
</protein>
<comment type="pathway">
    <text evidence="3 9">One-carbon metabolism; tetrahydrofolate interconversion.</text>
</comment>
<evidence type="ECO:0000313" key="11">
    <source>
        <dbReference type="EMBL" id="CAI9717541.1"/>
    </source>
</evidence>
<dbReference type="PANTHER" id="PTHR11680:SF59">
    <property type="entry name" value="SERINE HYDROXYMETHYLTRANSFERASE, CYTOSOLIC"/>
    <property type="match status" value="1"/>
</dbReference>
<evidence type="ECO:0000259" key="10">
    <source>
        <dbReference type="Pfam" id="PF00464"/>
    </source>
</evidence>
<dbReference type="GO" id="GO:0005739">
    <property type="term" value="C:mitochondrion"/>
    <property type="evidence" value="ECO:0007669"/>
    <property type="project" value="TreeGrafter"/>
</dbReference>
<comment type="similarity">
    <text evidence="4 9">Belongs to the SHMT family.</text>
</comment>
<evidence type="ECO:0000313" key="12">
    <source>
        <dbReference type="Proteomes" id="UP001162480"/>
    </source>
</evidence>
<dbReference type="PROSITE" id="PS00096">
    <property type="entry name" value="SHMT"/>
    <property type="match status" value="1"/>
</dbReference>
<comment type="cofactor">
    <cofactor evidence="1 8 9">
        <name>pyridoxal 5'-phosphate</name>
        <dbReference type="ChEBI" id="CHEBI:597326"/>
    </cofactor>
</comment>
<dbReference type="InterPro" id="IPR001085">
    <property type="entry name" value="Ser_HO-MeTrfase"/>
</dbReference>
<dbReference type="GO" id="GO:0019264">
    <property type="term" value="P:glycine biosynthetic process from serine"/>
    <property type="evidence" value="ECO:0007669"/>
    <property type="project" value="InterPro"/>
</dbReference>
<reference evidence="11" key="1">
    <citation type="submission" date="2023-08" db="EMBL/GenBank/DDBJ databases">
        <authorList>
            <person name="Alioto T."/>
            <person name="Alioto T."/>
            <person name="Gomez Garrido J."/>
        </authorList>
    </citation>
    <scope>NUCLEOTIDE SEQUENCE</scope>
</reference>
<dbReference type="NCBIfam" id="NF000586">
    <property type="entry name" value="PRK00011.1"/>
    <property type="match status" value="1"/>
</dbReference>
<keyword evidence="5 9" id="KW-0554">One-carbon metabolism</keyword>
<dbReference type="PIRSF" id="PIRSF000412">
    <property type="entry name" value="SHMT"/>
    <property type="match status" value="1"/>
</dbReference>
<comment type="function">
    <text evidence="2 9">Interconversion of serine and glycine.</text>
</comment>
<dbReference type="InterPro" id="IPR019798">
    <property type="entry name" value="Ser_HO-MeTrfase_PLP_BS"/>
</dbReference>
<evidence type="ECO:0000256" key="3">
    <source>
        <dbReference type="ARBA" id="ARBA00004777"/>
    </source>
</evidence>
<dbReference type="GO" id="GO:0004372">
    <property type="term" value="F:glycine hydroxymethyltransferase activity"/>
    <property type="evidence" value="ECO:0007669"/>
    <property type="project" value="UniProtKB-EC"/>
</dbReference>
<dbReference type="InterPro" id="IPR015422">
    <property type="entry name" value="PyrdxlP-dep_Trfase_small"/>
</dbReference>
<accession>A0AA36AJX6</accession>
<keyword evidence="6 9" id="KW-0808">Transferase</keyword>
<dbReference type="Pfam" id="PF00464">
    <property type="entry name" value="SHMT"/>
    <property type="match status" value="1"/>
</dbReference>
<evidence type="ECO:0000256" key="8">
    <source>
        <dbReference type="PIRSR" id="PIRSR000412-50"/>
    </source>
</evidence>
<sequence length="504" mass="55790">MNTTATISAEVERDFDDVHSGFYILPIIRAQIFKQNKIAGISLFAVAFNVYLDKLPKSTCLPQMAMKKQGLEMIASENFTSKAVLQALGSCLTNKYSEGYPGQRYYGGNEIIDQVESLCQKRALEVFKLNPEEWGVNVQPLSGCPANFAVYTGVVGPHGRIMGLHLPDGGHLSHGFMTNKRKVSATSVFFESFPYKVNPVSGLIDYDALETNAHLFNPSLIVAGVSCYSRHLDYARFRKISNSVDCLLMADMAHISGLVAAGVVPSPFEHCDIVTTTTHKSLRGPRSGMIFYRKGVRKVLKNGNKVMYDLEKKINEAIFPGLQGGPHNHQIGALAVALKQAKTEEFVEYQKQVLRNAHVMAEEFIARGYTLSTGGTENHLVLLDLRPNQLDGASVERILEEINIAVNKNTCPGDKSALKPSGIRIGAPALTSRMFKENDFKQVVEFMHQGILLCKEIYSKSGPSFSEFKAFLEKDADIQKKVANVREQVKQFAEKFPMPGLDDL</sequence>
<name>A0AA36AJX6_OCTVU</name>
<dbReference type="AlphaFoldDB" id="A0AA36AJX6"/>
<organism evidence="11 12">
    <name type="scientific">Octopus vulgaris</name>
    <name type="common">Common octopus</name>
    <dbReference type="NCBI Taxonomy" id="6645"/>
    <lineage>
        <taxon>Eukaryota</taxon>
        <taxon>Metazoa</taxon>
        <taxon>Spiralia</taxon>
        <taxon>Lophotrochozoa</taxon>
        <taxon>Mollusca</taxon>
        <taxon>Cephalopoda</taxon>
        <taxon>Coleoidea</taxon>
        <taxon>Octopodiformes</taxon>
        <taxon>Octopoda</taxon>
        <taxon>Incirrata</taxon>
        <taxon>Octopodidae</taxon>
        <taxon>Octopus</taxon>
    </lineage>
</organism>
<gene>
    <name evidence="11" type="ORF">OCTVUL_1B018296</name>
</gene>
<feature type="domain" description="Serine hydroxymethyltransferase-like" evidence="10">
    <location>
        <begin position="67"/>
        <end position="447"/>
    </location>
</feature>
<dbReference type="PANTHER" id="PTHR11680">
    <property type="entry name" value="SERINE HYDROXYMETHYLTRANSFERASE"/>
    <property type="match status" value="1"/>
</dbReference>
<dbReference type="EMBL" id="OX597815">
    <property type="protein sequence ID" value="CAI9717541.1"/>
    <property type="molecule type" value="Genomic_DNA"/>
</dbReference>
<dbReference type="EC" id="2.1.2.1" evidence="9"/>
<dbReference type="InterPro" id="IPR049943">
    <property type="entry name" value="Ser_HO-MeTrfase-like"/>
</dbReference>
<dbReference type="GO" id="GO:0005634">
    <property type="term" value="C:nucleus"/>
    <property type="evidence" value="ECO:0007669"/>
    <property type="project" value="TreeGrafter"/>
</dbReference>
<evidence type="ECO:0000256" key="1">
    <source>
        <dbReference type="ARBA" id="ARBA00001933"/>
    </source>
</evidence>
<dbReference type="CDD" id="cd00378">
    <property type="entry name" value="SHMT"/>
    <property type="match status" value="1"/>
</dbReference>
<dbReference type="Gene3D" id="3.40.640.10">
    <property type="entry name" value="Type I PLP-dependent aspartate aminotransferase-like (Major domain)"/>
    <property type="match status" value="1"/>
</dbReference>
<dbReference type="GO" id="GO:0035999">
    <property type="term" value="P:tetrahydrofolate interconversion"/>
    <property type="evidence" value="ECO:0007669"/>
    <property type="project" value="InterPro"/>
</dbReference>
<evidence type="ECO:0000256" key="4">
    <source>
        <dbReference type="ARBA" id="ARBA00006376"/>
    </source>
</evidence>
<feature type="modified residue" description="N6-(pyridoxal phosphate)lysine" evidence="8">
    <location>
        <position position="280"/>
    </location>
</feature>